<protein>
    <recommendedName>
        <fullName evidence="4">EF-hand domain-containing protein</fullName>
    </recommendedName>
</protein>
<comment type="caution">
    <text evidence="5">The sequence shown here is derived from an EMBL/GenBank/DDBJ whole genome shotgun (WGS) entry which is preliminary data.</text>
</comment>
<evidence type="ECO:0000259" key="4">
    <source>
        <dbReference type="PROSITE" id="PS50222"/>
    </source>
</evidence>
<evidence type="ECO:0000313" key="6">
    <source>
        <dbReference type="Proteomes" id="UP001165082"/>
    </source>
</evidence>
<evidence type="ECO:0000256" key="3">
    <source>
        <dbReference type="SAM" id="MobiDB-lite"/>
    </source>
</evidence>
<evidence type="ECO:0000256" key="2">
    <source>
        <dbReference type="SAM" id="Coils"/>
    </source>
</evidence>
<keyword evidence="2" id="KW-0175">Coiled coil</keyword>
<dbReference type="SMART" id="SM00054">
    <property type="entry name" value="EFh"/>
    <property type="match status" value="2"/>
</dbReference>
<dbReference type="Pfam" id="PF13499">
    <property type="entry name" value="EF-hand_7"/>
    <property type="match status" value="1"/>
</dbReference>
<evidence type="ECO:0000313" key="5">
    <source>
        <dbReference type="EMBL" id="GMH72950.1"/>
    </source>
</evidence>
<dbReference type="InterPro" id="IPR002048">
    <property type="entry name" value="EF_hand_dom"/>
</dbReference>
<feature type="domain" description="EF-hand" evidence="4">
    <location>
        <begin position="506"/>
        <end position="541"/>
    </location>
</feature>
<dbReference type="GO" id="GO:0005509">
    <property type="term" value="F:calcium ion binding"/>
    <property type="evidence" value="ECO:0007669"/>
    <property type="project" value="InterPro"/>
</dbReference>
<gene>
    <name evidence="5" type="ORF">TrRE_jg1463</name>
</gene>
<feature type="region of interest" description="Disordered" evidence="3">
    <location>
        <begin position="1"/>
        <end position="20"/>
    </location>
</feature>
<feature type="region of interest" description="Disordered" evidence="3">
    <location>
        <begin position="102"/>
        <end position="197"/>
    </location>
</feature>
<dbReference type="PROSITE" id="PS50096">
    <property type="entry name" value="IQ"/>
    <property type="match status" value="1"/>
</dbReference>
<feature type="coiled-coil region" evidence="2">
    <location>
        <begin position="480"/>
        <end position="507"/>
    </location>
</feature>
<feature type="region of interest" description="Disordered" evidence="3">
    <location>
        <begin position="668"/>
        <end position="692"/>
    </location>
</feature>
<dbReference type="PROSITE" id="PS50222">
    <property type="entry name" value="EF_HAND_2"/>
    <property type="match status" value="2"/>
</dbReference>
<keyword evidence="1" id="KW-0106">Calcium</keyword>
<dbReference type="InterPro" id="IPR011992">
    <property type="entry name" value="EF-hand-dom_pair"/>
</dbReference>
<dbReference type="PROSITE" id="PS00018">
    <property type="entry name" value="EF_HAND_1"/>
    <property type="match status" value="2"/>
</dbReference>
<feature type="compositionally biased region" description="Basic and acidic residues" evidence="3">
    <location>
        <begin position="150"/>
        <end position="167"/>
    </location>
</feature>
<feature type="non-terminal residue" evidence="5">
    <location>
        <position position="1"/>
    </location>
</feature>
<dbReference type="CDD" id="cd00051">
    <property type="entry name" value="EFh"/>
    <property type="match status" value="1"/>
</dbReference>
<dbReference type="AlphaFoldDB" id="A0A9W7ECF2"/>
<feature type="domain" description="EF-hand" evidence="4">
    <location>
        <begin position="542"/>
        <end position="577"/>
    </location>
</feature>
<evidence type="ECO:0000256" key="1">
    <source>
        <dbReference type="ARBA" id="ARBA00022837"/>
    </source>
</evidence>
<name>A0A9W7ECF2_9STRA</name>
<sequence length="692" mass="80606">MQFLDKVSNKGEDGSSTGMMGMSGALEITRNAMDEWTKAPPGIVRSEEMQMLMKEKLESNLGNGMWGDEIASTLARDLDSKVIYEARVGLEGRFETRVGFNDVKIPDTPDVEEEEEEKERVMTSNSTSLGRVKSRPGTVESGRGASRGGSRGEKRPNTMYGRRAEKEKEEEDLDSEEEEERKQMEMRPSSQPLPNTRIKKREDGIGLTDTMSVNRDVPDAVWLRKQAMDKLALGLDDEAQRLFGEAAKLLIEEEPHKRTKGFAYGRHVHEAADIIQAMCKRRFERAVKGQIGAARLFRGYRARKKRNLRIYRRNQCAKCIQDGWWRWLENKLEARVRLQCFFRFHMARWHVEERRRRRKAAIKIQGLARKLIAINIFKLHLLKFKSAIKISRRWRGYATRWGRYVELKRLLDIFFLAQTTISRVVRGVRGRRIASERRKLIVHREEVRYKKEKKNVDAAVKLAMSRAQFYLESEEGRRFVQLEKESIRKAKKAKEEFMEELDKEERQKLLVLEVFDTFDLDNSGFIDSIELNELLVEVGVKLSEDKLNEAIKVMDDDESGEIGFEEFYTWFNEHRENKKSWLPTVSLATIVNAGLSRRAKTNVCLHFTRLAAREAMGYFRTTSKPNFCCNCCRQPFALFGEYRKHFERKAGDEVNLYCGSVVVKKEEVEEEGNNEHPTRESKNRNFDNKMLF</sequence>
<dbReference type="Gene3D" id="1.10.238.10">
    <property type="entry name" value="EF-hand"/>
    <property type="match status" value="1"/>
</dbReference>
<organism evidence="5 6">
    <name type="scientific">Triparma retinervis</name>
    <dbReference type="NCBI Taxonomy" id="2557542"/>
    <lineage>
        <taxon>Eukaryota</taxon>
        <taxon>Sar</taxon>
        <taxon>Stramenopiles</taxon>
        <taxon>Ochrophyta</taxon>
        <taxon>Bolidophyceae</taxon>
        <taxon>Parmales</taxon>
        <taxon>Triparmaceae</taxon>
        <taxon>Triparma</taxon>
    </lineage>
</organism>
<dbReference type="SUPFAM" id="SSF47473">
    <property type="entry name" value="EF-hand"/>
    <property type="match status" value="1"/>
</dbReference>
<accession>A0A9W7ECF2</accession>
<dbReference type="OrthoDB" id="26525at2759"/>
<reference evidence="5" key="1">
    <citation type="submission" date="2022-07" db="EMBL/GenBank/DDBJ databases">
        <title>Genome analysis of Parmales, a sister group of diatoms, reveals the evolutionary specialization of diatoms from phago-mixotrophs to photoautotrophs.</title>
        <authorList>
            <person name="Ban H."/>
            <person name="Sato S."/>
            <person name="Yoshikawa S."/>
            <person name="Kazumasa Y."/>
            <person name="Nakamura Y."/>
            <person name="Ichinomiya M."/>
            <person name="Saitoh K."/>
            <person name="Sato N."/>
            <person name="Blanc-Mathieu R."/>
            <person name="Endo H."/>
            <person name="Kuwata A."/>
            <person name="Ogata H."/>
        </authorList>
    </citation>
    <scope>NUCLEOTIDE SEQUENCE</scope>
</reference>
<dbReference type="EMBL" id="BRXZ01002920">
    <property type="protein sequence ID" value="GMH72950.1"/>
    <property type="molecule type" value="Genomic_DNA"/>
</dbReference>
<feature type="compositionally biased region" description="Acidic residues" evidence="3">
    <location>
        <begin position="168"/>
        <end position="179"/>
    </location>
</feature>
<keyword evidence="6" id="KW-1185">Reference proteome</keyword>
<dbReference type="InterPro" id="IPR018247">
    <property type="entry name" value="EF_Hand_1_Ca_BS"/>
</dbReference>
<dbReference type="Proteomes" id="UP001165082">
    <property type="component" value="Unassembled WGS sequence"/>
</dbReference>
<proteinExistence type="predicted"/>